<dbReference type="PhylomeDB" id="B3S3P3"/>
<reference evidence="6 7" key="1">
    <citation type="journal article" date="2008" name="Nature">
        <title>The Trichoplax genome and the nature of placozoans.</title>
        <authorList>
            <person name="Srivastava M."/>
            <person name="Begovic E."/>
            <person name="Chapman J."/>
            <person name="Putnam N.H."/>
            <person name="Hellsten U."/>
            <person name="Kawashima T."/>
            <person name="Kuo A."/>
            <person name="Mitros T."/>
            <person name="Salamov A."/>
            <person name="Carpenter M.L."/>
            <person name="Signorovitch A.Y."/>
            <person name="Moreno M.A."/>
            <person name="Kamm K."/>
            <person name="Grimwood J."/>
            <person name="Schmutz J."/>
            <person name="Shapiro H."/>
            <person name="Grigoriev I.V."/>
            <person name="Buss L.W."/>
            <person name="Schierwater B."/>
            <person name="Dellaporta S.L."/>
            <person name="Rokhsar D.S."/>
        </authorList>
    </citation>
    <scope>NUCLEOTIDE SEQUENCE [LARGE SCALE GENOMIC DNA]</scope>
    <source>
        <strain evidence="6 7">Grell-BS-1999</strain>
    </source>
</reference>
<evidence type="ECO:0000256" key="2">
    <source>
        <dbReference type="ARBA" id="ARBA00017294"/>
    </source>
</evidence>
<dbReference type="Pfam" id="PF12936">
    <property type="entry name" value="Kri1_C"/>
    <property type="match status" value="1"/>
</dbReference>
<feature type="coiled-coil region" evidence="3">
    <location>
        <begin position="91"/>
        <end position="132"/>
    </location>
</feature>
<proteinExistence type="inferred from homology"/>
<keyword evidence="7" id="KW-1185">Reference proteome</keyword>
<feature type="compositionally biased region" description="Basic and acidic residues" evidence="4">
    <location>
        <begin position="186"/>
        <end position="195"/>
    </location>
</feature>
<comment type="similarity">
    <text evidence="1">Belongs to the KRI1 family.</text>
</comment>
<evidence type="ECO:0000256" key="3">
    <source>
        <dbReference type="SAM" id="Coils"/>
    </source>
</evidence>
<dbReference type="HOGENOM" id="CLU_077067_0_0_1"/>
<evidence type="ECO:0000256" key="1">
    <source>
        <dbReference type="ARBA" id="ARBA00007473"/>
    </source>
</evidence>
<accession>B3S3P3</accession>
<name>B3S3P3_TRIAD</name>
<dbReference type="InterPro" id="IPR024626">
    <property type="entry name" value="Kri1-like_C"/>
</dbReference>
<dbReference type="CTD" id="6756071"/>
<organism evidence="6 7">
    <name type="scientific">Trichoplax adhaerens</name>
    <name type="common">Trichoplax reptans</name>
    <dbReference type="NCBI Taxonomy" id="10228"/>
    <lineage>
        <taxon>Eukaryota</taxon>
        <taxon>Metazoa</taxon>
        <taxon>Placozoa</taxon>
        <taxon>Uniplacotomia</taxon>
        <taxon>Trichoplacea</taxon>
        <taxon>Trichoplacidae</taxon>
        <taxon>Trichoplax</taxon>
    </lineage>
</organism>
<dbReference type="OrthoDB" id="10252032at2759"/>
<evidence type="ECO:0000256" key="4">
    <source>
        <dbReference type="SAM" id="MobiDB-lite"/>
    </source>
</evidence>
<feature type="domain" description="Kri1-like C-terminal" evidence="5">
    <location>
        <begin position="252"/>
        <end position="295"/>
    </location>
</feature>
<keyword evidence="3" id="KW-0175">Coiled coil</keyword>
<dbReference type="RefSeq" id="XP_002114858.1">
    <property type="nucleotide sequence ID" value="XM_002114822.1"/>
</dbReference>
<sequence>LRRYWTDPDLDQNEKFLRDFILNKGYIEKDSGVLPTYDELVNSSCDEEDEEAIEKQEDFERKYNFRFEEPDSELIMSYPRTVAGSVRRKDSSRIEKRKVRLERKAEEKDRKIQDLKRLKNLKKQEIADKIKKLKEITGNETLGFKEFDLDHEFDPSKYDEAMQKVFENYDEADVDETKPIFSDSDIDQHDAKEDEGPYCEDSEFNMDADFEPKKPVSKSSKHKGSDVSRVAPIYFKTMFAVIIRVMLTKTKAVKQDIDEYYKLNYEDLIGDIPCRFKYRQVPREDFGLSAAEVLKWNFFSYNQILILLISSILC</sequence>
<dbReference type="AlphaFoldDB" id="B3S3P3"/>
<dbReference type="GeneID" id="6756071"/>
<dbReference type="Proteomes" id="UP000009022">
    <property type="component" value="Unassembled WGS sequence"/>
</dbReference>
<dbReference type="EMBL" id="DS985249">
    <property type="protein sequence ID" value="EDV22314.1"/>
    <property type="molecule type" value="Genomic_DNA"/>
</dbReference>
<feature type="region of interest" description="Disordered" evidence="4">
    <location>
        <begin position="178"/>
        <end position="198"/>
    </location>
</feature>
<dbReference type="InParanoid" id="B3S3P3"/>
<dbReference type="PANTHER" id="PTHR14490:SF5">
    <property type="entry name" value="PROTEIN KRI1 HOMOLOG"/>
    <property type="match status" value="1"/>
</dbReference>
<evidence type="ECO:0000313" key="7">
    <source>
        <dbReference type="Proteomes" id="UP000009022"/>
    </source>
</evidence>
<dbReference type="KEGG" id="tad:TRIADDRAFT_28670"/>
<dbReference type="STRING" id="10228.B3S3P3"/>
<gene>
    <name evidence="6" type="ORF">TRIADDRAFT_28670</name>
</gene>
<dbReference type="OMA" id="CEDSEFN"/>
<dbReference type="InterPro" id="IPR018034">
    <property type="entry name" value="Kri1"/>
</dbReference>
<evidence type="ECO:0000259" key="5">
    <source>
        <dbReference type="Pfam" id="PF12936"/>
    </source>
</evidence>
<dbReference type="PANTHER" id="PTHR14490">
    <property type="entry name" value="ZINC FINGER, ZZ TYPE"/>
    <property type="match status" value="1"/>
</dbReference>
<dbReference type="eggNOG" id="KOG2409">
    <property type="taxonomic scope" value="Eukaryota"/>
</dbReference>
<evidence type="ECO:0000313" key="6">
    <source>
        <dbReference type="EMBL" id="EDV22314.1"/>
    </source>
</evidence>
<feature type="non-terminal residue" evidence="6">
    <location>
        <position position="1"/>
    </location>
</feature>
<dbReference type="Pfam" id="PF05178">
    <property type="entry name" value="Kri1"/>
    <property type="match status" value="1"/>
</dbReference>
<protein>
    <recommendedName>
        <fullName evidence="2">Protein KRI1 homolog</fullName>
    </recommendedName>
</protein>